<proteinExistence type="predicted"/>
<reference evidence="5" key="1">
    <citation type="journal article" date="2019" name="Nat. Commun.">
        <title>The genome of broomcorn millet.</title>
        <authorList>
            <person name="Zou C."/>
            <person name="Miki D."/>
            <person name="Li D."/>
            <person name="Tang Q."/>
            <person name="Xiao L."/>
            <person name="Rajput S."/>
            <person name="Deng P."/>
            <person name="Jia W."/>
            <person name="Huang R."/>
            <person name="Zhang M."/>
            <person name="Sun Y."/>
            <person name="Hu J."/>
            <person name="Fu X."/>
            <person name="Schnable P.S."/>
            <person name="Li F."/>
            <person name="Zhang H."/>
            <person name="Feng B."/>
            <person name="Zhu X."/>
            <person name="Liu R."/>
            <person name="Schnable J.C."/>
            <person name="Zhu J.-K."/>
            <person name="Zhang H."/>
        </authorList>
    </citation>
    <scope>NUCLEOTIDE SEQUENCE [LARGE SCALE GENOMIC DNA]</scope>
</reference>
<accession>A0A3L6QV17</accession>
<sequence>MALGRLPILVFLRLVAHESFQGTTGVTISGADGFPKLRQFDYGCATPVRFEAGAMPEIKKLILLFSYFKASWAVRNTDLFLYPVGIQHLTSLDSVCCLLYYEVQEVLDWIAEKRTLMADMSCEQVKATVGEMGATTQQMFKPESLMETAARAHLKCSELTIRRTTQWGMRNEDRVEFLVNRLASMFGAKLASRTLAETRRQVREMMSNCPLKGIGNCQCQGLPEAMEQLTTLVLRCITAL</sequence>
<keyword evidence="5" id="KW-1185">Reference proteome</keyword>
<keyword evidence="2" id="KW-0732">Signal</keyword>
<gene>
    <name evidence="4" type="ORF">C2845_PM04G04530</name>
</gene>
<evidence type="ECO:0000313" key="5">
    <source>
        <dbReference type="Proteomes" id="UP000275267"/>
    </source>
</evidence>
<dbReference type="EMBL" id="PQIB02000011">
    <property type="protein sequence ID" value="RLM87562.1"/>
    <property type="molecule type" value="Genomic_DNA"/>
</dbReference>
<dbReference type="Pfam" id="PF23598">
    <property type="entry name" value="LRR_14"/>
    <property type="match status" value="1"/>
</dbReference>
<name>A0A3L6QV17_PANMI</name>
<organism evidence="4 5">
    <name type="scientific">Panicum miliaceum</name>
    <name type="common">Proso millet</name>
    <name type="synonym">Broomcorn millet</name>
    <dbReference type="NCBI Taxonomy" id="4540"/>
    <lineage>
        <taxon>Eukaryota</taxon>
        <taxon>Viridiplantae</taxon>
        <taxon>Streptophyta</taxon>
        <taxon>Embryophyta</taxon>
        <taxon>Tracheophyta</taxon>
        <taxon>Spermatophyta</taxon>
        <taxon>Magnoliopsida</taxon>
        <taxon>Liliopsida</taxon>
        <taxon>Poales</taxon>
        <taxon>Poaceae</taxon>
        <taxon>PACMAD clade</taxon>
        <taxon>Panicoideae</taxon>
        <taxon>Panicodae</taxon>
        <taxon>Paniceae</taxon>
        <taxon>Panicinae</taxon>
        <taxon>Panicum</taxon>
        <taxon>Panicum sect. Panicum</taxon>
    </lineage>
</organism>
<dbReference type="InterPro" id="IPR055414">
    <property type="entry name" value="LRR_R13L4/SHOC2-like"/>
</dbReference>
<comment type="caution">
    <text evidence="4">The sequence shown here is derived from an EMBL/GenBank/DDBJ whole genome shotgun (WGS) entry which is preliminary data.</text>
</comment>
<protein>
    <recommendedName>
        <fullName evidence="3">Disease resistance R13L4/SHOC-2-like LRR domain-containing protein</fullName>
    </recommendedName>
</protein>
<dbReference type="Proteomes" id="UP000275267">
    <property type="component" value="Unassembled WGS sequence"/>
</dbReference>
<dbReference type="AlphaFoldDB" id="A0A3L6QV17"/>
<evidence type="ECO:0000256" key="2">
    <source>
        <dbReference type="SAM" id="SignalP"/>
    </source>
</evidence>
<evidence type="ECO:0000259" key="3">
    <source>
        <dbReference type="Pfam" id="PF23598"/>
    </source>
</evidence>
<feature type="chain" id="PRO_5018036029" description="Disease resistance R13L4/SHOC-2-like LRR domain-containing protein" evidence="2">
    <location>
        <begin position="26"/>
        <end position="240"/>
    </location>
</feature>
<keyword evidence="1" id="KW-0677">Repeat</keyword>
<feature type="domain" description="Disease resistance R13L4/SHOC-2-like LRR" evidence="3">
    <location>
        <begin position="2"/>
        <end position="105"/>
    </location>
</feature>
<evidence type="ECO:0000313" key="4">
    <source>
        <dbReference type="EMBL" id="RLM87562.1"/>
    </source>
</evidence>
<feature type="signal peptide" evidence="2">
    <location>
        <begin position="1"/>
        <end position="25"/>
    </location>
</feature>
<evidence type="ECO:0000256" key="1">
    <source>
        <dbReference type="ARBA" id="ARBA00022737"/>
    </source>
</evidence>